<name>A0AAV5E1S5_ELECO</name>
<reference evidence="1" key="2">
    <citation type="submission" date="2021-12" db="EMBL/GenBank/DDBJ databases">
        <title>Resequencing data analysis of finger millet.</title>
        <authorList>
            <person name="Hatakeyama M."/>
            <person name="Aluri S."/>
            <person name="Balachadran M.T."/>
            <person name="Sivarajan S.R."/>
            <person name="Poveda L."/>
            <person name="Shimizu-Inatsugi R."/>
            <person name="Schlapbach R."/>
            <person name="Sreeman S.M."/>
            <person name="Shimizu K.K."/>
        </authorList>
    </citation>
    <scope>NUCLEOTIDE SEQUENCE</scope>
</reference>
<proteinExistence type="predicted"/>
<gene>
    <name evidence="1" type="primary">gb04301</name>
    <name evidence="1" type="ORF">PR202_gb04301</name>
</gene>
<dbReference type="AlphaFoldDB" id="A0AAV5E1S5"/>
<reference evidence="1" key="1">
    <citation type="journal article" date="2018" name="DNA Res.">
        <title>Multiple hybrid de novo genome assembly of finger millet, an orphan allotetraploid crop.</title>
        <authorList>
            <person name="Hatakeyama M."/>
            <person name="Aluri S."/>
            <person name="Balachadran M.T."/>
            <person name="Sivarajan S.R."/>
            <person name="Patrignani A."/>
            <person name="Gruter S."/>
            <person name="Poveda L."/>
            <person name="Shimizu-Inatsugi R."/>
            <person name="Baeten J."/>
            <person name="Francoijs K.J."/>
            <person name="Nataraja K.N."/>
            <person name="Reddy Y.A.N."/>
            <person name="Phadnis S."/>
            <person name="Ravikumar R.L."/>
            <person name="Schlapbach R."/>
            <person name="Sreeman S.M."/>
            <person name="Shimizu K.K."/>
        </authorList>
    </citation>
    <scope>NUCLEOTIDE SEQUENCE</scope>
</reference>
<protein>
    <submittedName>
        <fullName evidence="1">Uncharacterized protein</fullName>
    </submittedName>
</protein>
<evidence type="ECO:0000313" key="2">
    <source>
        <dbReference type="Proteomes" id="UP001054889"/>
    </source>
</evidence>
<comment type="caution">
    <text evidence="1">The sequence shown here is derived from an EMBL/GenBank/DDBJ whole genome shotgun (WGS) entry which is preliminary data.</text>
</comment>
<accession>A0AAV5E1S5</accession>
<sequence>MTTELFMEWKKKKAEEREAGQVALRAERAKNDRMRADCARMAAVCPWWRGAIKGQKSLLASPLFLVFPIVEQPAVACLWSPGERHHLNLSESILRACLFGSYEGGWLLHVVNYFSGHWLYNVGTGKLIPLSDQMRCRSTHWWALLPGEVRRQPNIETIPVMIKVATFSTTPDADECVGAALVQCDSNTQYPTLFQDIMF</sequence>
<evidence type="ECO:0000313" key="1">
    <source>
        <dbReference type="EMBL" id="GJN17248.1"/>
    </source>
</evidence>
<dbReference type="Proteomes" id="UP001054889">
    <property type="component" value="Unassembled WGS sequence"/>
</dbReference>
<dbReference type="EMBL" id="BQKI01000073">
    <property type="protein sequence ID" value="GJN17248.1"/>
    <property type="molecule type" value="Genomic_DNA"/>
</dbReference>
<organism evidence="1 2">
    <name type="scientific">Eleusine coracana subsp. coracana</name>
    <dbReference type="NCBI Taxonomy" id="191504"/>
    <lineage>
        <taxon>Eukaryota</taxon>
        <taxon>Viridiplantae</taxon>
        <taxon>Streptophyta</taxon>
        <taxon>Embryophyta</taxon>
        <taxon>Tracheophyta</taxon>
        <taxon>Spermatophyta</taxon>
        <taxon>Magnoliopsida</taxon>
        <taxon>Liliopsida</taxon>
        <taxon>Poales</taxon>
        <taxon>Poaceae</taxon>
        <taxon>PACMAD clade</taxon>
        <taxon>Chloridoideae</taxon>
        <taxon>Cynodonteae</taxon>
        <taxon>Eleusininae</taxon>
        <taxon>Eleusine</taxon>
    </lineage>
</organism>
<keyword evidence="2" id="KW-1185">Reference proteome</keyword>